<dbReference type="OMA" id="QAYTEYS"/>
<dbReference type="HOGENOM" id="CLU_1158029_0_0_1"/>
<dbReference type="AlphaFoldDB" id="A4RTB2"/>
<dbReference type="KEGG" id="olu:OSTLU_92283"/>
<evidence type="ECO:0008006" key="3">
    <source>
        <dbReference type="Google" id="ProtNLM"/>
    </source>
</evidence>
<protein>
    <recommendedName>
        <fullName evidence="3">PRELI/MSF1 domain-containing protein</fullName>
    </recommendedName>
</protein>
<dbReference type="EMBL" id="CP000582">
    <property type="protein sequence ID" value="ABO94398.1"/>
    <property type="molecule type" value="Genomic_DNA"/>
</dbReference>
<reference evidence="1 2" key="1">
    <citation type="journal article" date="2007" name="Proc. Natl. Acad. Sci. U.S.A.">
        <title>The tiny eukaryote Ostreococcus provides genomic insights into the paradox of plankton speciation.</title>
        <authorList>
            <person name="Palenik B."/>
            <person name="Grimwood J."/>
            <person name="Aerts A."/>
            <person name="Rouze P."/>
            <person name="Salamov A."/>
            <person name="Putnam N."/>
            <person name="Dupont C."/>
            <person name="Jorgensen R."/>
            <person name="Derelle E."/>
            <person name="Rombauts S."/>
            <person name="Zhou K."/>
            <person name="Otillar R."/>
            <person name="Merchant S.S."/>
            <person name="Podell S."/>
            <person name="Gaasterland T."/>
            <person name="Napoli C."/>
            <person name="Gendler K."/>
            <person name="Manuell A."/>
            <person name="Tai V."/>
            <person name="Vallon O."/>
            <person name="Piganeau G."/>
            <person name="Jancek S."/>
            <person name="Heijde M."/>
            <person name="Jabbari K."/>
            <person name="Bowler C."/>
            <person name="Lohr M."/>
            <person name="Robbens S."/>
            <person name="Werner G."/>
            <person name="Dubchak I."/>
            <person name="Pazour G.J."/>
            <person name="Ren Q."/>
            <person name="Paulsen I."/>
            <person name="Delwiche C."/>
            <person name="Schmutz J."/>
            <person name="Rokhsar D."/>
            <person name="Van de Peer Y."/>
            <person name="Moreau H."/>
            <person name="Grigoriev I.V."/>
        </authorList>
    </citation>
    <scope>NUCLEOTIDE SEQUENCE [LARGE SCALE GENOMIC DNA]</scope>
    <source>
        <strain evidence="1 2">CCE9901</strain>
    </source>
</reference>
<dbReference type="Proteomes" id="UP000001568">
    <property type="component" value="Chromosome 2"/>
</dbReference>
<accession>A4RTB2</accession>
<proteinExistence type="predicted"/>
<dbReference type="OrthoDB" id="67700at2759"/>
<evidence type="ECO:0000313" key="2">
    <source>
        <dbReference type="Proteomes" id="UP000001568"/>
    </source>
</evidence>
<organism evidence="1 2">
    <name type="scientific">Ostreococcus lucimarinus (strain CCE9901)</name>
    <dbReference type="NCBI Taxonomy" id="436017"/>
    <lineage>
        <taxon>Eukaryota</taxon>
        <taxon>Viridiplantae</taxon>
        <taxon>Chlorophyta</taxon>
        <taxon>Mamiellophyceae</taxon>
        <taxon>Mamiellales</taxon>
        <taxon>Bathycoccaceae</taxon>
        <taxon>Ostreococcus</taxon>
    </lineage>
</organism>
<dbReference type="Gramene" id="ABO94398">
    <property type="protein sequence ID" value="ABO94398"/>
    <property type="gene ID" value="OSTLU_92283"/>
</dbReference>
<gene>
    <name evidence="1" type="ORF">OSTLU_92283</name>
</gene>
<evidence type="ECO:0000313" key="1">
    <source>
        <dbReference type="EMBL" id="ABO94398.1"/>
    </source>
</evidence>
<name>A4RTB2_OSTLU</name>
<dbReference type="RefSeq" id="XP_001416106.1">
    <property type="nucleotide sequence ID" value="XM_001416069.1"/>
</dbReference>
<sequence>MPREARYDTLYPVSARQYYDLMLSSAFQRDVHVNGLGMRVWDNVDEYPRPRRLHRKAYSEPTLRLPKWMARFARKSQAYTEYSEFDPETLSRTTRVVPTLGANVMEFTVEERYVDREPSANSKTKRGKRSTTVERAGCVVISVVRIRCKVRLFRNLFERWILEQSELKVAQRDAYVLNALKENAYDDLLARDELEKAQSQRDAIDAHASSPLTSIARTATASAAIVVVRLLVARPGRRSR</sequence>
<dbReference type="GeneID" id="5000468"/>
<keyword evidence="2" id="KW-1185">Reference proteome</keyword>